<comment type="caution">
    <text evidence="2">The sequence shown here is derived from an EMBL/GenBank/DDBJ whole genome shotgun (WGS) entry which is preliminary data.</text>
</comment>
<proteinExistence type="predicted"/>
<dbReference type="PROSITE" id="PS50005">
    <property type="entry name" value="TPR"/>
    <property type="match status" value="1"/>
</dbReference>
<evidence type="ECO:0000256" key="1">
    <source>
        <dbReference type="PROSITE-ProRule" id="PRU00339"/>
    </source>
</evidence>
<protein>
    <submittedName>
        <fullName evidence="2">Tetratricopeptide repeat protein</fullName>
    </submittedName>
</protein>
<keyword evidence="1" id="KW-0802">TPR repeat</keyword>
<accession>A0ABW3KKQ6</accession>
<dbReference type="Pfam" id="PF13181">
    <property type="entry name" value="TPR_8"/>
    <property type="match status" value="1"/>
</dbReference>
<sequence length="820" mass="97686">MTELQIKEAALKAFNNQDYPKAFNILWELGVDGFLEYSQRNDRRTKKFNWLSKNWKRKSHKGYSYFWNTFVLKENVFTACFSSKRPVELLHNYFSKTDVFNELLEIKLAKEYPSIFIEAIRKNEVFFREDRIDFLLKDDLLKEEYQIHQDVWESFQIEELHLWKEIEAILLDIEKHPLEHILFFTIEYFETNNFETNFDIVNQSTLAGVYSFFIDLILRNSNIKQEGLSSEQFEMDFVKSVYESEYIQLKKLVFKCLNYIKKRQVFNSRFFQPYCFNSKFQPRYIYESLHFYESPESYYQWNVDEIRYKVSELVYSKKGSDIVEKQIENAAVIHSRRREDYLDNKTLACNLQALIEVLRDLKLTHFYLKEDNKSVKVEVEKIIKPLYVYAFNRYTRYYKVLKSIKASNSLKTNNWQIANLHLVVNNQESSQFPFIYSSEEEYLDLNTKADQEFKREIGLQVLNQFGFKRLRLKRFDRFNVRYSVIDTPFVILDNYIFCPILFFINFSSQNVYVNSLLKNNNRDTAIQIEDVLNNLLVKHKFNVKHPTKKEVDLVDGDSDLILFDNDNVLLIQVKRTNLRLDYKAQYNELINTDLKAANQLNNAEKYFSNENSIFKIGNRKVTKWIVSNSFEKVNTTINDCLKVNYLDIVSFLSNTEGMTFKTLPNFISFFNTDTYFTKIAKPLIDNVDAYKEIFSLTKMNARNFLWKDFDSFKAKKYSHYYKKGIELNRKGEHNNGIKALNECLKLEKEDVEVHGAIANMYADIGNYEKAFFHFNKALEIISNNPFVLRNYAIALRESGDESFKEVYSQITNKYPFLNMS</sequence>
<dbReference type="RefSeq" id="WP_386113160.1">
    <property type="nucleotide sequence ID" value="NZ_JBHTKM010000001.1"/>
</dbReference>
<evidence type="ECO:0000313" key="3">
    <source>
        <dbReference type="Proteomes" id="UP001597086"/>
    </source>
</evidence>
<reference evidence="3" key="1">
    <citation type="journal article" date="2019" name="Int. J. Syst. Evol. Microbiol.">
        <title>The Global Catalogue of Microorganisms (GCM) 10K type strain sequencing project: providing services to taxonomists for standard genome sequencing and annotation.</title>
        <authorList>
            <consortium name="The Broad Institute Genomics Platform"/>
            <consortium name="The Broad Institute Genome Sequencing Center for Infectious Disease"/>
            <person name="Wu L."/>
            <person name="Ma J."/>
        </authorList>
    </citation>
    <scope>NUCLEOTIDE SEQUENCE [LARGE SCALE GENOMIC DNA]</scope>
    <source>
        <strain evidence="3">CCUG 56098</strain>
    </source>
</reference>
<dbReference type="Gene3D" id="1.25.40.10">
    <property type="entry name" value="Tetratricopeptide repeat domain"/>
    <property type="match status" value="1"/>
</dbReference>
<organism evidence="2 3">
    <name type="scientific">Winogradskyella rapida</name>
    <dbReference type="NCBI Taxonomy" id="549701"/>
    <lineage>
        <taxon>Bacteria</taxon>
        <taxon>Pseudomonadati</taxon>
        <taxon>Bacteroidota</taxon>
        <taxon>Flavobacteriia</taxon>
        <taxon>Flavobacteriales</taxon>
        <taxon>Flavobacteriaceae</taxon>
        <taxon>Winogradskyella</taxon>
    </lineage>
</organism>
<keyword evidence="3" id="KW-1185">Reference proteome</keyword>
<gene>
    <name evidence="2" type="ORF">ACFQ13_00625</name>
</gene>
<dbReference type="EMBL" id="JBHTKM010000001">
    <property type="protein sequence ID" value="MFD1014407.1"/>
    <property type="molecule type" value="Genomic_DNA"/>
</dbReference>
<dbReference type="SUPFAM" id="SSF48452">
    <property type="entry name" value="TPR-like"/>
    <property type="match status" value="1"/>
</dbReference>
<dbReference type="Proteomes" id="UP001597086">
    <property type="component" value="Unassembled WGS sequence"/>
</dbReference>
<dbReference type="InterPro" id="IPR019734">
    <property type="entry name" value="TPR_rpt"/>
</dbReference>
<dbReference type="InterPro" id="IPR011990">
    <property type="entry name" value="TPR-like_helical_dom_sf"/>
</dbReference>
<feature type="repeat" description="TPR" evidence="1">
    <location>
        <begin position="751"/>
        <end position="784"/>
    </location>
</feature>
<evidence type="ECO:0000313" key="2">
    <source>
        <dbReference type="EMBL" id="MFD1014407.1"/>
    </source>
</evidence>
<name>A0ABW3KKQ6_9FLAO</name>
<dbReference type="SMART" id="SM00028">
    <property type="entry name" value="TPR"/>
    <property type="match status" value="2"/>
</dbReference>